<dbReference type="RefSeq" id="WP_114512214.1">
    <property type="nucleotide sequence ID" value="NZ_QPMK01000016.1"/>
</dbReference>
<evidence type="ECO:0000259" key="1">
    <source>
        <dbReference type="Pfam" id="PF00144"/>
    </source>
</evidence>
<proteinExistence type="predicted"/>
<protein>
    <submittedName>
        <fullName evidence="2">Class C beta-lactamase-related serine hydrolase</fullName>
    </submittedName>
</protein>
<keyword evidence="2" id="KW-0378">Hydrolase</keyword>
<feature type="domain" description="Beta-lactamase-related" evidence="1">
    <location>
        <begin position="121"/>
        <end position="359"/>
    </location>
</feature>
<accession>A0A369TJX8</accession>
<reference evidence="2 3" key="1">
    <citation type="submission" date="2018-07" db="EMBL/GenBank/DDBJ databases">
        <title>Thalassococcus profundi sp. nov., a marine bacterium isolated from deep seawater of Okinawa Trough.</title>
        <authorList>
            <person name="Yu M."/>
        </authorList>
    </citation>
    <scope>NUCLEOTIDE SEQUENCE [LARGE SCALE GENOMIC DNA]</scope>
    <source>
        <strain evidence="2 3">WRAS1</strain>
    </source>
</reference>
<organism evidence="2 3">
    <name type="scientific">Thalassococcus profundi</name>
    <dbReference type="NCBI Taxonomy" id="2282382"/>
    <lineage>
        <taxon>Bacteria</taxon>
        <taxon>Pseudomonadati</taxon>
        <taxon>Pseudomonadota</taxon>
        <taxon>Alphaproteobacteria</taxon>
        <taxon>Rhodobacterales</taxon>
        <taxon>Roseobacteraceae</taxon>
        <taxon>Thalassococcus</taxon>
    </lineage>
</organism>
<dbReference type="GO" id="GO:0016787">
    <property type="term" value="F:hydrolase activity"/>
    <property type="evidence" value="ECO:0007669"/>
    <property type="project" value="UniProtKB-KW"/>
</dbReference>
<keyword evidence="3" id="KW-1185">Reference proteome</keyword>
<dbReference type="InterPro" id="IPR001466">
    <property type="entry name" value="Beta-lactam-related"/>
</dbReference>
<dbReference type="InterPro" id="IPR050789">
    <property type="entry name" value="Diverse_Enzym_Activities"/>
</dbReference>
<dbReference type="PANTHER" id="PTHR43283">
    <property type="entry name" value="BETA-LACTAMASE-RELATED"/>
    <property type="match status" value="1"/>
</dbReference>
<dbReference type="Proteomes" id="UP000253977">
    <property type="component" value="Unassembled WGS sequence"/>
</dbReference>
<dbReference type="SUPFAM" id="SSF56601">
    <property type="entry name" value="beta-lactamase/transpeptidase-like"/>
    <property type="match status" value="1"/>
</dbReference>
<dbReference type="Pfam" id="PF00144">
    <property type="entry name" value="Beta-lactamase"/>
    <property type="match status" value="1"/>
</dbReference>
<name>A0A369TJX8_9RHOB</name>
<dbReference type="PANTHER" id="PTHR43283:SF14">
    <property type="entry name" value="BLL8153 PROTEIN"/>
    <property type="match status" value="1"/>
</dbReference>
<dbReference type="EMBL" id="QPMK01000016">
    <property type="protein sequence ID" value="RDD64954.1"/>
    <property type="molecule type" value="Genomic_DNA"/>
</dbReference>
<evidence type="ECO:0000313" key="2">
    <source>
        <dbReference type="EMBL" id="RDD64954.1"/>
    </source>
</evidence>
<dbReference type="InterPro" id="IPR012338">
    <property type="entry name" value="Beta-lactam/transpept-like"/>
</dbReference>
<gene>
    <name evidence="2" type="ORF">DU478_17270</name>
</gene>
<dbReference type="OrthoDB" id="9814204at2"/>
<evidence type="ECO:0000313" key="3">
    <source>
        <dbReference type="Proteomes" id="UP000253977"/>
    </source>
</evidence>
<sequence length="390" mass="42431">MRLLVRRVLPVVAVLLLILAALAAWNREALVRLNAVNTLFAEDRIVWNFSHMDTLFHTVTVPRGDGPVSELPEGDPQIMPADFDEWLSRRAVTSLVMLRDGAVVHESYHLGTGTSDKRISWSVAKSYLSLLFGVLLDEGHVESLDDPVTKYAPELAGSAYDGASIRNVLNMASGVTFDEDYLDFWSDINKMGRVLALGGSMDDFAAGLDETFVAPGTQWQYVSIDTHVLSMVLRGATGRSIPDLLSEKIIAPMGLEAEPYYITDGYGVAFVLGGLNLTTRDYARMGQMVLQGGAYDGRQIVPADWITQSTDPSAPTAPGAIQYGYQWWIPADARPGEVLARGVYGQYVYIDRAAGVVIATTGADRAFREAGAFDDSLDMLRRLAAADTGG</sequence>
<dbReference type="Gene3D" id="3.40.710.10">
    <property type="entry name" value="DD-peptidase/beta-lactamase superfamily"/>
    <property type="match status" value="1"/>
</dbReference>
<comment type="caution">
    <text evidence="2">The sequence shown here is derived from an EMBL/GenBank/DDBJ whole genome shotgun (WGS) entry which is preliminary data.</text>
</comment>
<dbReference type="AlphaFoldDB" id="A0A369TJX8"/>